<gene>
    <name evidence="2" type="ORF">PV09_02851</name>
</gene>
<feature type="compositionally biased region" description="Low complexity" evidence="1">
    <location>
        <begin position="80"/>
        <end position="101"/>
    </location>
</feature>
<name>A0A0D2AHL3_9PEZI</name>
<organism evidence="2 3">
    <name type="scientific">Verruconis gallopava</name>
    <dbReference type="NCBI Taxonomy" id="253628"/>
    <lineage>
        <taxon>Eukaryota</taxon>
        <taxon>Fungi</taxon>
        <taxon>Dikarya</taxon>
        <taxon>Ascomycota</taxon>
        <taxon>Pezizomycotina</taxon>
        <taxon>Dothideomycetes</taxon>
        <taxon>Pleosporomycetidae</taxon>
        <taxon>Venturiales</taxon>
        <taxon>Sympoventuriaceae</taxon>
        <taxon>Verruconis</taxon>
    </lineage>
</organism>
<dbReference type="HOGENOM" id="CLU_058869_0_0_1"/>
<reference evidence="2 3" key="1">
    <citation type="submission" date="2015-01" db="EMBL/GenBank/DDBJ databases">
        <title>The Genome Sequence of Ochroconis gallopava CBS43764.</title>
        <authorList>
            <consortium name="The Broad Institute Genomics Platform"/>
            <person name="Cuomo C."/>
            <person name="de Hoog S."/>
            <person name="Gorbushina A."/>
            <person name="Stielow B."/>
            <person name="Teixiera M."/>
            <person name="Abouelleil A."/>
            <person name="Chapman S.B."/>
            <person name="Priest M."/>
            <person name="Young S.K."/>
            <person name="Wortman J."/>
            <person name="Nusbaum C."/>
            <person name="Birren B."/>
        </authorList>
    </citation>
    <scope>NUCLEOTIDE SEQUENCE [LARGE SCALE GENOMIC DNA]</scope>
    <source>
        <strain evidence="2 3">CBS 43764</strain>
    </source>
</reference>
<dbReference type="STRING" id="253628.A0A0D2AHL3"/>
<dbReference type="InParanoid" id="A0A0D2AHL3"/>
<accession>A0A0D2AHL3</accession>
<sequence length="211" mass="22264">MMPPIKIYADAPLHPEGVTPKTAEPEEASGPPPTKTTNQPPTNLSDPPAPQTGARPQVPAPTRVAGGSFGPSPPQPGAVPQPTITATYTTTTTSQLSPPSQMNIPAPSTNQAPTHSSYVPPASQYETGTTLEPPSSNLHGRRASLEHPPGYQQNPYAADGTPNDRERFAEAARQAQEEEGIMGSVMNALSSAGRRLSELEDEAWKWATGKK</sequence>
<feature type="region of interest" description="Disordered" evidence="1">
    <location>
        <begin position="1"/>
        <end position="165"/>
    </location>
</feature>
<protein>
    <submittedName>
        <fullName evidence="2">Uncharacterized protein</fullName>
    </submittedName>
</protein>
<dbReference type="EMBL" id="KN847535">
    <property type="protein sequence ID" value="KIW06398.1"/>
    <property type="molecule type" value="Genomic_DNA"/>
</dbReference>
<keyword evidence="3" id="KW-1185">Reference proteome</keyword>
<dbReference type="Proteomes" id="UP000053259">
    <property type="component" value="Unassembled WGS sequence"/>
</dbReference>
<dbReference type="GeneID" id="27310824"/>
<dbReference type="AlphaFoldDB" id="A0A0D2AHL3"/>
<feature type="compositionally biased region" description="Polar residues" evidence="1">
    <location>
        <begin position="102"/>
        <end position="117"/>
    </location>
</feature>
<evidence type="ECO:0000313" key="2">
    <source>
        <dbReference type="EMBL" id="KIW06398.1"/>
    </source>
</evidence>
<dbReference type="RefSeq" id="XP_016216267.1">
    <property type="nucleotide sequence ID" value="XM_016355961.1"/>
</dbReference>
<evidence type="ECO:0000313" key="3">
    <source>
        <dbReference type="Proteomes" id="UP000053259"/>
    </source>
</evidence>
<proteinExistence type="predicted"/>
<evidence type="ECO:0000256" key="1">
    <source>
        <dbReference type="SAM" id="MobiDB-lite"/>
    </source>
</evidence>
<feature type="compositionally biased region" description="Polar residues" evidence="1">
    <location>
        <begin position="124"/>
        <end position="138"/>
    </location>
</feature>
<dbReference type="OrthoDB" id="5385910at2759"/>
<dbReference type="VEuPathDB" id="FungiDB:PV09_02851"/>